<dbReference type="SMART" id="SM00327">
    <property type="entry name" value="VWA"/>
    <property type="match status" value="1"/>
</dbReference>
<dbReference type="EMBL" id="KF516641">
    <property type="protein sequence ID" value="AII16545.1"/>
    <property type="molecule type" value="mRNA"/>
</dbReference>
<evidence type="ECO:0000313" key="4">
    <source>
        <dbReference type="EMBL" id="AII16545.1"/>
    </source>
</evidence>
<sequence>MKKSLIVSFLIFGLVQGRPNRGFKRFEDPFLRFEESDKVDRGRGEIERMNITSSIQMRYAITKVETRVKNAQNETQEIFFDVYIPNEAFVSNFSMTIKNTTYVAKVDTKESAQAIYDNSSSASSGLVQSRAEFKDIKHIQFSAKVDPGEKVTFLLTYEELLVRSNGKYDYQLHIMSKKQQIKNLFIRIKINETLPLRDVEVKKINDMNEIESKAQDMSNEVLFYDEKNDPKFAKIEYIASPNEMTQNHEWKLALKYDVQRPLDGNDIQIAGGRFVHYFAPDSLPSLPKHIIFVIDLSGSMHGRKLTQTIDAMTTILEKMNPEDKFNILVFSDMVSNWINPIVGSSLSRQVSESKRDALEYVLNLKSRGGTNINDAMLEALEVAKLVKTSEEIDDKTQQMIVFLTDGEATTGITDNEAIKVNIKSKNAELTIPIYGLAFGNGADFNLIKDISEGSEAFARRIYESGNSFEQLENFYQEIADPKLKNVEFKYLMDGEVLNQTSLTKTSIKNAYGSSEYVVVGTFDKDSTMENFEIILEGQGQNELEQSIRIQPCIATKVHSELEHLQEPTESEKMFLLPESEDSLCLPPFNHHRPGLKPSWQQTETEVFMERLWAFKRIKYLLESQENCKDTLNCSNKTFEAEALDLALKHNFVTKMTSLVVEAGDQYIKSITDESPDEKPRFLPHFYYNRAASYNAPVSIPFKKHNNGHFMRKASYSPKFSSMMASMSSIPMTSSPITSSPMTSTSMQSATDSFDYHDLLFSQETSALPTASETSTTTRGPCNGQVKLFRSTYLRGQPMIFDDSLDELEDFDNELASMEIQGTCCWKVFVGKNFTGRFQTYQPGKYESATMIKEVFKKASSFQKIQC</sequence>
<evidence type="ECO:0000256" key="1">
    <source>
        <dbReference type="SAM" id="SignalP"/>
    </source>
</evidence>
<dbReference type="Pfam" id="PF08487">
    <property type="entry name" value="VIT"/>
    <property type="match status" value="1"/>
</dbReference>
<dbReference type="InterPro" id="IPR011024">
    <property type="entry name" value="G_crystallin-like"/>
</dbReference>
<feature type="domain" description="VIT" evidence="3">
    <location>
        <begin position="30"/>
        <end position="159"/>
    </location>
</feature>
<feature type="non-terminal residue" evidence="4">
    <location>
        <position position="866"/>
    </location>
</feature>
<dbReference type="InterPro" id="IPR013694">
    <property type="entry name" value="VIT"/>
</dbReference>
<proteinExistence type="evidence at transcript level"/>
<dbReference type="SUPFAM" id="SSF49695">
    <property type="entry name" value="gamma-Crystallin-like"/>
    <property type="match status" value="1"/>
</dbReference>
<organism evidence="4">
    <name type="scientific">Paracyclopina nana</name>
    <name type="common">Marine copepod</name>
    <dbReference type="NCBI Taxonomy" id="565004"/>
    <lineage>
        <taxon>Eukaryota</taxon>
        <taxon>Metazoa</taxon>
        <taxon>Ecdysozoa</taxon>
        <taxon>Arthropoda</taxon>
        <taxon>Crustacea</taxon>
        <taxon>Multicrustacea</taxon>
        <taxon>Hexanauplia</taxon>
        <taxon>Copepoda</taxon>
        <taxon>Cyclopoida</taxon>
        <taxon>Cyclopettidae</taxon>
        <taxon>Paracyclopina</taxon>
    </lineage>
</organism>
<dbReference type="PANTHER" id="PTHR10338">
    <property type="entry name" value="INTER-ALPHA-TRYPSIN INHIBITOR HEAVY CHAIN FAMILY MEMBER"/>
    <property type="match status" value="1"/>
</dbReference>
<dbReference type="Pfam" id="PF00092">
    <property type="entry name" value="VWA"/>
    <property type="match status" value="1"/>
</dbReference>
<feature type="domain" description="VWFA" evidence="2">
    <location>
        <begin position="289"/>
        <end position="478"/>
    </location>
</feature>
<feature type="chain" id="PRO_5001711919" evidence="1">
    <location>
        <begin position="18"/>
        <end position="866"/>
    </location>
</feature>
<name>A0A076FFR2_PARNA</name>
<dbReference type="Gene3D" id="2.60.20.10">
    <property type="entry name" value="Crystallins"/>
    <property type="match status" value="1"/>
</dbReference>
<evidence type="ECO:0000259" key="2">
    <source>
        <dbReference type="PROSITE" id="PS50234"/>
    </source>
</evidence>
<reference evidence="4" key="1">
    <citation type="submission" date="2013-08" db="EMBL/GenBank/DDBJ databases">
        <title>Paracyclopina nana immune related genes.</title>
        <authorList>
            <person name="Kim B.-M."/>
            <person name="Rhee J.-S."/>
            <person name="Lee J.-S."/>
        </authorList>
    </citation>
    <scope>NUCLEOTIDE SEQUENCE</scope>
</reference>
<dbReference type="InterPro" id="IPR036465">
    <property type="entry name" value="vWFA_dom_sf"/>
</dbReference>
<dbReference type="Gene3D" id="3.40.50.410">
    <property type="entry name" value="von Willebrand factor, type A domain"/>
    <property type="match status" value="1"/>
</dbReference>
<dbReference type="InterPro" id="IPR002035">
    <property type="entry name" value="VWF_A"/>
</dbReference>
<dbReference type="GO" id="GO:0032991">
    <property type="term" value="C:protein-containing complex"/>
    <property type="evidence" value="ECO:0007669"/>
    <property type="project" value="UniProtKB-ARBA"/>
</dbReference>
<dbReference type="PROSITE" id="PS51468">
    <property type="entry name" value="VIT"/>
    <property type="match status" value="1"/>
</dbReference>
<dbReference type="AlphaFoldDB" id="A0A076FFR2"/>
<dbReference type="SMART" id="SM00609">
    <property type="entry name" value="VIT"/>
    <property type="match status" value="1"/>
</dbReference>
<protein>
    <submittedName>
        <fullName evidence="4">Inter-alpha-trypsin inhibitor</fullName>
    </submittedName>
</protein>
<evidence type="ECO:0000259" key="3">
    <source>
        <dbReference type="PROSITE" id="PS51468"/>
    </source>
</evidence>
<dbReference type="PANTHER" id="PTHR10338:SF108">
    <property type="entry name" value="INTER-ALPHA-TRYPSIN INHIBITOR HEAVY CHAIN H4-LIKE PROTEIN"/>
    <property type="match status" value="1"/>
</dbReference>
<accession>A0A076FFR2</accession>
<dbReference type="InterPro" id="IPR050934">
    <property type="entry name" value="ITIH"/>
</dbReference>
<feature type="signal peptide" evidence="1">
    <location>
        <begin position="1"/>
        <end position="17"/>
    </location>
</feature>
<dbReference type="SUPFAM" id="SSF53300">
    <property type="entry name" value="vWA-like"/>
    <property type="match status" value="1"/>
</dbReference>
<dbReference type="PROSITE" id="PS50234">
    <property type="entry name" value="VWFA"/>
    <property type="match status" value="1"/>
</dbReference>
<keyword evidence="1" id="KW-0732">Signal</keyword>